<sequence length="309" mass="33887">MDVTRSSTMHGSHQCSSCGSFQQCRCPGRRDDAFFVLGSSGNATSSDFLNNLGHVSYGNDYASTSTPNSLPDISTWNPVKASSHVALSDGQGLSNVVSQMFTTAALEGNNGLVSGFSEFHLGRNREFETLNANVTLDSLDYTPGVSGSSSSIPDINVFPDYSDERSLLKNGSALPHIDLLNHLIDVFFHHYNYLGRMFEKSPTEVKLSLHFPPSHPDCTHPAILHAICAAASIYTDRVPPTRLPFYGRVPSDQIFPEAVKRSYNLPDSFAEHHGGLAYKHIHDWRCGAKDTFQVEIIQGDSDVPLCLNY</sequence>
<reference evidence="1 2" key="1">
    <citation type="submission" date="2015-04" db="EMBL/GenBank/DDBJ databases">
        <title>Complete genome sequence of Schizopora paradoxa KUC8140, a cosmopolitan wood degrader in East Asia.</title>
        <authorList>
            <consortium name="DOE Joint Genome Institute"/>
            <person name="Min B."/>
            <person name="Park H."/>
            <person name="Jang Y."/>
            <person name="Kim J.-J."/>
            <person name="Kim K.H."/>
            <person name="Pangilinan J."/>
            <person name="Lipzen A."/>
            <person name="Riley R."/>
            <person name="Grigoriev I.V."/>
            <person name="Spatafora J.W."/>
            <person name="Choi I.-G."/>
        </authorList>
    </citation>
    <scope>NUCLEOTIDE SEQUENCE [LARGE SCALE GENOMIC DNA]</scope>
    <source>
        <strain evidence="1 2">KUC8140</strain>
    </source>
</reference>
<organism evidence="1 2">
    <name type="scientific">Schizopora paradoxa</name>
    <dbReference type="NCBI Taxonomy" id="27342"/>
    <lineage>
        <taxon>Eukaryota</taxon>
        <taxon>Fungi</taxon>
        <taxon>Dikarya</taxon>
        <taxon>Basidiomycota</taxon>
        <taxon>Agaricomycotina</taxon>
        <taxon>Agaricomycetes</taxon>
        <taxon>Hymenochaetales</taxon>
        <taxon>Schizoporaceae</taxon>
        <taxon>Schizopora</taxon>
    </lineage>
</organism>
<dbReference type="InParanoid" id="A0A0H2RTT4"/>
<dbReference type="AlphaFoldDB" id="A0A0H2RTT4"/>
<dbReference type="OrthoDB" id="39175at2759"/>
<name>A0A0H2RTT4_9AGAM</name>
<evidence type="ECO:0000313" key="2">
    <source>
        <dbReference type="Proteomes" id="UP000053477"/>
    </source>
</evidence>
<dbReference type="CDD" id="cd12148">
    <property type="entry name" value="fungal_TF_MHR"/>
    <property type="match status" value="1"/>
</dbReference>
<dbReference type="Proteomes" id="UP000053477">
    <property type="component" value="Unassembled WGS sequence"/>
</dbReference>
<accession>A0A0H2RTT4</accession>
<dbReference type="EMBL" id="KQ085969">
    <property type="protein sequence ID" value="KLO12868.1"/>
    <property type="molecule type" value="Genomic_DNA"/>
</dbReference>
<protein>
    <submittedName>
        <fullName evidence="1">Uncharacterized protein</fullName>
    </submittedName>
</protein>
<evidence type="ECO:0000313" key="1">
    <source>
        <dbReference type="EMBL" id="KLO12868.1"/>
    </source>
</evidence>
<dbReference type="STRING" id="27342.A0A0H2RTT4"/>
<gene>
    <name evidence="1" type="ORF">SCHPADRAFT_393661</name>
</gene>
<proteinExistence type="predicted"/>
<keyword evidence="2" id="KW-1185">Reference proteome</keyword>